<feature type="domain" description="F-box" evidence="1">
    <location>
        <begin position="74"/>
        <end position="121"/>
    </location>
</feature>
<dbReference type="InterPro" id="IPR036047">
    <property type="entry name" value="F-box-like_dom_sf"/>
</dbReference>
<dbReference type="Proteomes" id="UP001187471">
    <property type="component" value="Unassembled WGS sequence"/>
</dbReference>
<reference evidence="2" key="1">
    <citation type="submission" date="2022-12" db="EMBL/GenBank/DDBJ databases">
        <title>Draft genome assemblies for two species of Escallonia (Escalloniales).</title>
        <authorList>
            <person name="Chanderbali A."/>
            <person name="Dervinis C."/>
            <person name="Anghel I."/>
            <person name="Soltis D."/>
            <person name="Soltis P."/>
            <person name="Zapata F."/>
        </authorList>
    </citation>
    <scope>NUCLEOTIDE SEQUENCE</scope>
    <source>
        <strain evidence="2">UCBG92.1500</strain>
        <tissue evidence="2">Leaf</tissue>
    </source>
</reference>
<dbReference type="Pfam" id="PF00646">
    <property type="entry name" value="F-box"/>
    <property type="match status" value="1"/>
</dbReference>
<dbReference type="Gene3D" id="1.20.1280.50">
    <property type="match status" value="1"/>
</dbReference>
<protein>
    <recommendedName>
        <fullName evidence="1">F-box domain-containing protein</fullName>
    </recommendedName>
</protein>
<dbReference type="PANTHER" id="PTHR31672:SF13">
    <property type="entry name" value="F-BOX PROTEIN CPR30-LIKE"/>
    <property type="match status" value="1"/>
</dbReference>
<sequence>MFALPDHVMEIVDSTIILEELKGLNKNRRGEGEFAKLKSCLESILQLGVICSAELPHERMDSGNAIIHQSQRMEFLLPNIPDDLVRDILSGLPVKSLLRFRSVSKRWRPLIDDPNFNFSTQRRKVAVLLSSPIWLPVLHEEPFFLEYLSLQAIDDELNVDDLHPPRHWAHVPVHTRLLGSCNGLLLVSHGCDIFLWNPSTRCCKKVLKHKDLGYDATTTKSLLQVNYHCKYHTPKRNNDIPSSRVKP</sequence>
<dbReference type="AlphaFoldDB" id="A0AA88RDT0"/>
<dbReference type="EMBL" id="JAVXUO010001658">
    <property type="protein sequence ID" value="KAK2980240.1"/>
    <property type="molecule type" value="Genomic_DNA"/>
</dbReference>
<comment type="caution">
    <text evidence="2">The sequence shown here is derived from an EMBL/GenBank/DDBJ whole genome shotgun (WGS) entry which is preliminary data.</text>
</comment>
<dbReference type="SUPFAM" id="SSF81383">
    <property type="entry name" value="F-box domain"/>
    <property type="match status" value="1"/>
</dbReference>
<organism evidence="2 3">
    <name type="scientific">Escallonia rubra</name>
    <dbReference type="NCBI Taxonomy" id="112253"/>
    <lineage>
        <taxon>Eukaryota</taxon>
        <taxon>Viridiplantae</taxon>
        <taxon>Streptophyta</taxon>
        <taxon>Embryophyta</taxon>
        <taxon>Tracheophyta</taxon>
        <taxon>Spermatophyta</taxon>
        <taxon>Magnoliopsida</taxon>
        <taxon>eudicotyledons</taxon>
        <taxon>Gunneridae</taxon>
        <taxon>Pentapetalae</taxon>
        <taxon>asterids</taxon>
        <taxon>campanulids</taxon>
        <taxon>Escalloniales</taxon>
        <taxon>Escalloniaceae</taxon>
        <taxon>Escallonia</taxon>
    </lineage>
</organism>
<dbReference type="CDD" id="cd22157">
    <property type="entry name" value="F-box_AtFBW1-like"/>
    <property type="match status" value="1"/>
</dbReference>
<evidence type="ECO:0000313" key="3">
    <source>
        <dbReference type="Proteomes" id="UP001187471"/>
    </source>
</evidence>
<dbReference type="PANTHER" id="PTHR31672">
    <property type="entry name" value="BNACNNG10540D PROTEIN"/>
    <property type="match status" value="1"/>
</dbReference>
<dbReference type="InterPro" id="IPR001810">
    <property type="entry name" value="F-box_dom"/>
</dbReference>
<evidence type="ECO:0000259" key="1">
    <source>
        <dbReference type="PROSITE" id="PS50181"/>
    </source>
</evidence>
<name>A0AA88RDT0_9ASTE</name>
<dbReference type="InterPro" id="IPR050796">
    <property type="entry name" value="SCF_F-box_component"/>
</dbReference>
<dbReference type="PROSITE" id="PS50181">
    <property type="entry name" value="FBOX"/>
    <property type="match status" value="1"/>
</dbReference>
<accession>A0AA88RDT0</accession>
<evidence type="ECO:0000313" key="2">
    <source>
        <dbReference type="EMBL" id="KAK2980240.1"/>
    </source>
</evidence>
<proteinExistence type="predicted"/>
<keyword evidence="3" id="KW-1185">Reference proteome</keyword>
<dbReference type="SMART" id="SM00256">
    <property type="entry name" value="FBOX"/>
    <property type="match status" value="1"/>
</dbReference>
<gene>
    <name evidence="2" type="ORF">RJ640_026536</name>
</gene>